<accession>A0A644X658</accession>
<proteinExistence type="predicted"/>
<dbReference type="PROSITE" id="PS50943">
    <property type="entry name" value="HTH_CROC1"/>
    <property type="match status" value="1"/>
</dbReference>
<protein>
    <recommendedName>
        <fullName evidence="2">HTH cro/C1-type domain-containing protein</fullName>
    </recommendedName>
</protein>
<organism evidence="3">
    <name type="scientific">bioreactor metagenome</name>
    <dbReference type="NCBI Taxonomy" id="1076179"/>
    <lineage>
        <taxon>unclassified sequences</taxon>
        <taxon>metagenomes</taxon>
        <taxon>ecological metagenomes</taxon>
    </lineage>
</organism>
<dbReference type="GO" id="GO:0003677">
    <property type="term" value="F:DNA binding"/>
    <property type="evidence" value="ECO:0007669"/>
    <property type="project" value="UniProtKB-KW"/>
</dbReference>
<dbReference type="InterPro" id="IPR001387">
    <property type="entry name" value="Cro/C1-type_HTH"/>
</dbReference>
<name>A0A644X658_9ZZZZ</name>
<dbReference type="SMART" id="SM00530">
    <property type="entry name" value="HTH_XRE"/>
    <property type="match status" value="1"/>
</dbReference>
<dbReference type="PANTHER" id="PTHR46558:SF11">
    <property type="entry name" value="HTH-TYPE TRANSCRIPTIONAL REGULATOR XRE"/>
    <property type="match status" value="1"/>
</dbReference>
<evidence type="ECO:0000313" key="3">
    <source>
        <dbReference type="EMBL" id="MPM11437.1"/>
    </source>
</evidence>
<feature type="domain" description="HTH cro/C1-type" evidence="2">
    <location>
        <begin position="8"/>
        <end position="62"/>
    </location>
</feature>
<evidence type="ECO:0000256" key="1">
    <source>
        <dbReference type="ARBA" id="ARBA00023125"/>
    </source>
</evidence>
<evidence type="ECO:0000259" key="2">
    <source>
        <dbReference type="PROSITE" id="PS50943"/>
    </source>
</evidence>
<gene>
    <name evidence="3" type="ORF">SDC9_57781</name>
</gene>
<keyword evidence="1" id="KW-0238">DNA-binding</keyword>
<dbReference type="EMBL" id="VSSQ01001830">
    <property type="protein sequence ID" value="MPM11437.1"/>
    <property type="molecule type" value="Genomic_DNA"/>
</dbReference>
<dbReference type="CDD" id="cd00093">
    <property type="entry name" value="HTH_XRE"/>
    <property type="match status" value="1"/>
</dbReference>
<dbReference type="PANTHER" id="PTHR46558">
    <property type="entry name" value="TRACRIPTIONAL REGULATORY PROTEIN-RELATED-RELATED"/>
    <property type="match status" value="1"/>
</dbReference>
<comment type="caution">
    <text evidence="3">The sequence shown here is derived from an EMBL/GenBank/DDBJ whole genome shotgun (WGS) entry which is preliminary data.</text>
</comment>
<dbReference type="AlphaFoldDB" id="A0A644X658"/>
<dbReference type="SUPFAM" id="SSF47413">
    <property type="entry name" value="lambda repressor-like DNA-binding domains"/>
    <property type="match status" value="1"/>
</dbReference>
<dbReference type="Pfam" id="PF01381">
    <property type="entry name" value="HTH_3"/>
    <property type="match status" value="1"/>
</dbReference>
<sequence length="115" mass="13335">MSYFSDRLKALRTEHGLTQKQIADEIGISQGTYSSLENGKSEPSLDTLKAFSSYYNEYIDSLVSCVGIVFEDEEQLSPEEWRLLKKYERLSRNDQIEVECIIDMKLRKSPDKEDN</sequence>
<reference evidence="3" key="1">
    <citation type="submission" date="2019-08" db="EMBL/GenBank/DDBJ databases">
        <authorList>
            <person name="Kucharzyk K."/>
            <person name="Murdoch R.W."/>
            <person name="Higgins S."/>
            <person name="Loffler F."/>
        </authorList>
    </citation>
    <scope>NUCLEOTIDE SEQUENCE</scope>
</reference>
<dbReference type="InterPro" id="IPR010982">
    <property type="entry name" value="Lambda_DNA-bd_dom_sf"/>
</dbReference>
<dbReference type="Gene3D" id="1.10.260.40">
    <property type="entry name" value="lambda repressor-like DNA-binding domains"/>
    <property type="match status" value="1"/>
</dbReference>